<evidence type="ECO:0000313" key="2">
    <source>
        <dbReference type="Proteomes" id="UP001208689"/>
    </source>
</evidence>
<sequence>MSSSKNSFALDDYPFVLSNAHLHFMQGKISQHQWVRIRGLCEAKVKTSSAKKNS</sequence>
<reference evidence="1" key="1">
    <citation type="submission" date="2022-09" db="EMBL/GenBank/DDBJ databases">
        <title>Actin cytoskeleton and complex cell architecture in an #Asgard archaeon.</title>
        <authorList>
            <person name="Ponce Toledo R.I."/>
            <person name="Schleper C."/>
            <person name="Rodrigues Oliveira T."/>
            <person name="Wollweber F."/>
            <person name="Xu J."/>
            <person name="Rittmann S."/>
            <person name="Klingl A."/>
            <person name="Pilhofer M."/>
        </authorList>
    </citation>
    <scope>NUCLEOTIDE SEQUENCE</scope>
    <source>
        <strain evidence="1">B-35</strain>
    </source>
</reference>
<dbReference type="Proteomes" id="UP001208689">
    <property type="component" value="Chromosome"/>
</dbReference>
<protein>
    <submittedName>
        <fullName evidence="1">Uncharacterized protein</fullName>
    </submittedName>
</protein>
<organism evidence="1 2">
    <name type="scientific">Candidatus Lokiarchaeum ossiferum</name>
    <dbReference type="NCBI Taxonomy" id="2951803"/>
    <lineage>
        <taxon>Archaea</taxon>
        <taxon>Promethearchaeati</taxon>
        <taxon>Promethearchaeota</taxon>
        <taxon>Promethearchaeia</taxon>
        <taxon>Promethearchaeales</taxon>
        <taxon>Promethearchaeaceae</taxon>
        <taxon>Candidatus Lokiarchaeum</taxon>
    </lineage>
</organism>
<proteinExistence type="predicted"/>
<gene>
    <name evidence="1" type="ORF">NEF87_000146</name>
</gene>
<dbReference type="EMBL" id="CP104013">
    <property type="protein sequence ID" value="UYP43861.1"/>
    <property type="molecule type" value="Genomic_DNA"/>
</dbReference>
<evidence type="ECO:0000313" key="1">
    <source>
        <dbReference type="EMBL" id="UYP43861.1"/>
    </source>
</evidence>
<name>A0ABY6HMR9_9ARCH</name>
<accession>A0ABY6HMR9</accession>
<keyword evidence="2" id="KW-1185">Reference proteome</keyword>